<evidence type="ECO:0000313" key="2">
    <source>
        <dbReference type="EMBL" id="ROT66509.1"/>
    </source>
</evidence>
<keyword evidence="1" id="KW-0472">Membrane</keyword>
<comment type="caution">
    <text evidence="2">The sequence shown here is derived from an EMBL/GenBank/DDBJ whole genome shotgun (WGS) entry which is preliminary data.</text>
</comment>
<evidence type="ECO:0000313" key="3">
    <source>
        <dbReference type="Proteomes" id="UP000283509"/>
    </source>
</evidence>
<keyword evidence="1" id="KW-1133">Transmembrane helix</keyword>
<protein>
    <submittedName>
        <fullName evidence="2">Uncharacterized protein</fullName>
    </submittedName>
</protein>
<dbReference type="EMBL" id="QCYY01002923">
    <property type="protein sequence ID" value="ROT66509.1"/>
    <property type="molecule type" value="Genomic_DNA"/>
</dbReference>
<dbReference type="Proteomes" id="UP000283509">
    <property type="component" value="Unassembled WGS sequence"/>
</dbReference>
<dbReference type="AlphaFoldDB" id="A0A423SQR0"/>
<keyword evidence="1" id="KW-0812">Transmembrane</keyword>
<gene>
    <name evidence="2" type="ORF">C7M84_015457</name>
</gene>
<sequence>MLILTRRRATSPSAVCRLDLSLSPVRSLSSLVFFFFLFLLSGWLLFVSCLCGSVSRCLFCGCFFSLSLFYSVGCVFVSYLSISVLVSFFFIFRLGFPLSLSLFLSLLYLPFPSFFPSLSLYSLTFGSSFSPALPPTHSSSLPLLPFLSWLVSSPLFLPPRCLCITSPPPFDSLSPLSSSNPLTFYLPPYLPFTSSLPSLSLLLTFLPLSLTFPSSSLPFPFHSLPPYLPLLPFPLPFPASLEPKLQKDLTTGGVLDLPFPPCPGSSSLPSLLSLHLLPPAFLLLSLLSALCLSLCFSAPEDDEHCSFSGPSSCWSPLCPMAVVVTSCGSTSELHTRGRCARNWLFMGPRAATTILHQGRLVLQEGPLHALIHRLQVLQATLLWRSGSGIGLMATPNVLSNFPSKEASVPWITRTPCVASRCTSLSRRWGSTNLFAEWSAFSSMPLAAFSVSQEGLAALALLQTKGLLGDGWGHGDLEALAELLLARSRPSTSFSWLISSI</sequence>
<keyword evidence="3" id="KW-1185">Reference proteome</keyword>
<accession>A0A423SQR0</accession>
<name>A0A423SQR0_PENVA</name>
<feature type="transmembrane region" description="Helical" evidence="1">
    <location>
        <begin position="58"/>
        <end position="82"/>
    </location>
</feature>
<evidence type="ECO:0000256" key="1">
    <source>
        <dbReference type="SAM" id="Phobius"/>
    </source>
</evidence>
<feature type="transmembrane region" description="Helical" evidence="1">
    <location>
        <begin position="28"/>
        <end position="51"/>
    </location>
</feature>
<reference evidence="2 3" key="1">
    <citation type="submission" date="2018-04" db="EMBL/GenBank/DDBJ databases">
        <authorList>
            <person name="Zhang X."/>
            <person name="Yuan J."/>
            <person name="Li F."/>
            <person name="Xiang J."/>
        </authorList>
    </citation>
    <scope>NUCLEOTIDE SEQUENCE [LARGE SCALE GENOMIC DNA]</scope>
    <source>
        <tissue evidence="2">Muscle</tissue>
    </source>
</reference>
<proteinExistence type="predicted"/>
<feature type="transmembrane region" description="Helical" evidence="1">
    <location>
        <begin position="88"/>
        <end position="109"/>
    </location>
</feature>
<reference evidence="2 3" key="2">
    <citation type="submission" date="2019-01" db="EMBL/GenBank/DDBJ databases">
        <title>The decoding of complex shrimp genome reveals the adaptation for benthos swimmer, frequently molting mechanism and breeding impact on genome.</title>
        <authorList>
            <person name="Sun Y."/>
            <person name="Gao Y."/>
            <person name="Yu Y."/>
        </authorList>
    </citation>
    <scope>NUCLEOTIDE SEQUENCE [LARGE SCALE GENOMIC DNA]</scope>
    <source>
        <tissue evidence="2">Muscle</tissue>
    </source>
</reference>
<organism evidence="2 3">
    <name type="scientific">Penaeus vannamei</name>
    <name type="common">Whiteleg shrimp</name>
    <name type="synonym">Litopenaeus vannamei</name>
    <dbReference type="NCBI Taxonomy" id="6689"/>
    <lineage>
        <taxon>Eukaryota</taxon>
        <taxon>Metazoa</taxon>
        <taxon>Ecdysozoa</taxon>
        <taxon>Arthropoda</taxon>
        <taxon>Crustacea</taxon>
        <taxon>Multicrustacea</taxon>
        <taxon>Malacostraca</taxon>
        <taxon>Eumalacostraca</taxon>
        <taxon>Eucarida</taxon>
        <taxon>Decapoda</taxon>
        <taxon>Dendrobranchiata</taxon>
        <taxon>Penaeoidea</taxon>
        <taxon>Penaeidae</taxon>
        <taxon>Penaeus</taxon>
    </lineage>
</organism>